<dbReference type="AlphaFoldDB" id="A0A397SRV5"/>
<dbReference type="SUPFAM" id="SSF82109">
    <property type="entry name" value="MIR domain"/>
    <property type="match status" value="1"/>
</dbReference>
<organism evidence="3 4">
    <name type="scientific">Glomus cerebriforme</name>
    <dbReference type="NCBI Taxonomy" id="658196"/>
    <lineage>
        <taxon>Eukaryota</taxon>
        <taxon>Fungi</taxon>
        <taxon>Fungi incertae sedis</taxon>
        <taxon>Mucoromycota</taxon>
        <taxon>Glomeromycotina</taxon>
        <taxon>Glomeromycetes</taxon>
        <taxon>Glomerales</taxon>
        <taxon>Glomeraceae</taxon>
        <taxon>Glomus</taxon>
    </lineage>
</organism>
<keyword evidence="4" id="KW-1185">Reference proteome</keyword>
<dbReference type="EMBL" id="QKYT01000428">
    <property type="protein sequence ID" value="RIA85404.1"/>
    <property type="molecule type" value="Genomic_DNA"/>
</dbReference>
<dbReference type="OrthoDB" id="5588846at2759"/>
<keyword evidence="1" id="KW-0677">Repeat</keyword>
<sequence length="326" mass="38227">MDVSKYDGTIHPDEWIEQIRKYYYGYKHLNNYYNFEEFTRTMIDSTISIPDFADISELINLLKQHITFTAFKNSRKRKLQSLKFIPERQGGDTTSFLVKFRSFCRDAEINDIEEIKTYFYKTLPKGFIQDKFLEQMNNGINSMNELTQLFENIMLEDSILIRNGSRVAIKHVATGKYLSASYKCYQNTNRKIVYAGSVPNSDAQWIVKFSGLNELALNESTLLILDHEIYQYLFFKPFSTTKSPASKNMEVTCGTSGTEWKFKSKNNRKYLKSHDIIFLESSIKHLNLRSHDFTFTVDDVVYQEVVAHEERIGGNDEWYIELLSYN</sequence>
<dbReference type="Gene3D" id="2.80.10.50">
    <property type="match status" value="1"/>
</dbReference>
<dbReference type="InterPro" id="IPR036300">
    <property type="entry name" value="MIR_dom_sf"/>
</dbReference>
<evidence type="ECO:0000259" key="2">
    <source>
        <dbReference type="PROSITE" id="PS50919"/>
    </source>
</evidence>
<evidence type="ECO:0000313" key="3">
    <source>
        <dbReference type="EMBL" id="RIA85404.1"/>
    </source>
</evidence>
<evidence type="ECO:0000256" key="1">
    <source>
        <dbReference type="ARBA" id="ARBA00022737"/>
    </source>
</evidence>
<dbReference type="PROSITE" id="PS50919">
    <property type="entry name" value="MIR"/>
    <property type="match status" value="1"/>
</dbReference>
<feature type="domain" description="MIR" evidence="2">
    <location>
        <begin position="158"/>
        <end position="210"/>
    </location>
</feature>
<accession>A0A397SRV5</accession>
<protein>
    <recommendedName>
        <fullName evidence="2">MIR domain-containing protein</fullName>
    </recommendedName>
</protein>
<proteinExistence type="predicted"/>
<dbReference type="InterPro" id="IPR016093">
    <property type="entry name" value="MIR_motif"/>
</dbReference>
<name>A0A397SRV5_9GLOM</name>
<gene>
    <name evidence="3" type="ORF">C1645_808283</name>
</gene>
<evidence type="ECO:0000313" key="4">
    <source>
        <dbReference type="Proteomes" id="UP000265703"/>
    </source>
</evidence>
<comment type="caution">
    <text evidence="3">The sequence shown here is derived from an EMBL/GenBank/DDBJ whole genome shotgun (WGS) entry which is preliminary data.</text>
</comment>
<reference evidence="3 4" key="1">
    <citation type="submission" date="2018-06" db="EMBL/GenBank/DDBJ databases">
        <title>Comparative genomics reveals the genomic features of Rhizophagus irregularis, R. cerebriforme, R. diaphanum and Gigaspora rosea, and their symbiotic lifestyle signature.</title>
        <authorList>
            <person name="Morin E."/>
            <person name="San Clemente H."/>
            <person name="Chen E.C.H."/>
            <person name="De La Providencia I."/>
            <person name="Hainaut M."/>
            <person name="Kuo A."/>
            <person name="Kohler A."/>
            <person name="Murat C."/>
            <person name="Tang N."/>
            <person name="Roy S."/>
            <person name="Loubradou J."/>
            <person name="Henrissat B."/>
            <person name="Grigoriev I.V."/>
            <person name="Corradi N."/>
            <person name="Roux C."/>
            <person name="Martin F.M."/>
        </authorList>
    </citation>
    <scope>NUCLEOTIDE SEQUENCE [LARGE SCALE GENOMIC DNA]</scope>
    <source>
        <strain evidence="3 4">DAOM 227022</strain>
    </source>
</reference>
<dbReference type="Proteomes" id="UP000265703">
    <property type="component" value="Unassembled WGS sequence"/>
</dbReference>